<organism evidence="2 3">
    <name type="scientific">Jiangella alba</name>
    <dbReference type="NCBI Taxonomy" id="561176"/>
    <lineage>
        <taxon>Bacteria</taxon>
        <taxon>Bacillati</taxon>
        <taxon>Actinomycetota</taxon>
        <taxon>Actinomycetes</taxon>
        <taxon>Jiangellales</taxon>
        <taxon>Jiangellaceae</taxon>
        <taxon>Jiangella</taxon>
    </lineage>
</organism>
<dbReference type="SUPFAM" id="SSF54427">
    <property type="entry name" value="NTF2-like"/>
    <property type="match status" value="1"/>
</dbReference>
<keyword evidence="3" id="KW-1185">Reference proteome</keyword>
<proteinExistence type="predicted"/>
<keyword evidence="2" id="KW-0413">Isomerase</keyword>
<feature type="domain" description="SnoaL-like" evidence="1">
    <location>
        <begin position="14"/>
        <end position="112"/>
    </location>
</feature>
<dbReference type="RefSeq" id="WP_069110979.1">
    <property type="nucleotide sequence ID" value="NZ_FNUC01000003.1"/>
</dbReference>
<dbReference type="STRING" id="561176.SAMN04488561_1654"/>
<dbReference type="OrthoDB" id="7375616at2"/>
<dbReference type="Gene3D" id="3.10.450.50">
    <property type="match status" value="1"/>
</dbReference>
<dbReference type="Proteomes" id="UP000181980">
    <property type="component" value="Unassembled WGS sequence"/>
</dbReference>
<evidence type="ECO:0000259" key="1">
    <source>
        <dbReference type="Pfam" id="PF12680"/>
    </source>
</evidence>
<dbReference type="CDD" id="cd00531">
    <property type="entry name" value="NTF2_like"/>
    <property type="match status" value="1"/>
</dbReference>
<protein>
    <submittedName>
        <fullName evidence="2">Ketosteroid isomerase homolog</fullName>
    </submittedName>
</protein>
<dbReference type="InterPro" id="IPR037401">
    <property type="entry name" value="SnoaL-like"/>
</dbReference>
<name>A0A1H5JMR5_9ACTN</name>
<reference evidence="3" key="1">
    <citation type="submission" date="2016-10" db="EMBL/GenBank/DDBJ databases">
        <authorList>
            <person name="Varghese N."/>
            <person name="Submissions S."/>
        </authorList>
    </citation>
    <scope>NUCLEOTIDE SEQUENCE [LARGE SCALE GENOMIC DNA]</scope>
    <source>
        <strain evidence="3">DSM 45237</strain>
    </source>
</reference>
<dbReference type="AlphaFoldDB" id="A0A1H5JMR5"/>
<accession>A0A1H5JMR5</accession>
<dbReference type="Pfam" id="PF12680">
    <property type="entry name" value="SnoaL_2"/>
    <property type="match status" value="1"/>
</dbReference>
<evidence type="ECO:0000313" key="3">
    <source>
        <dbReference type="Proteomes" id="UP000181980"/>
    </source>
</evidence>
<sequence length="122" mass="12757">MTTAHDTSPFTRHVDRWVRLFNAGDAAALDRLYEDDGLLVPVPGHPATGPGRLAANGHLIGLGATMTASLRHAYATGDLALIVVDWSVTATGLALSGVATDVLRRGDDGAWRLVIDNPSGTS</sequence>
<dbReference type="GO" id="GO:0016853">
    <property type="term" value="F:isomerase activity"/>
    <property type="evidence" value="ECO:0007669"/>
    <property type="project" value="UniProtKB-KW"/>
</dbReference>
<dbReference type="EMBL" id="FNUC01000003">
    <property type="protein sequence ID" value="SEE53772.1"/>
    <property type="molecule type" value="Genomic_DNA"/>
</dbReference>
<dbReference type="InterPro" id="IPR032710">
    <property type="entry name" value="NTF2-like_dom_sf"/>
</dbReference>
<evidence type="ECO:0000313" key="2">
    <source>
        <dbReference type="EMBL" id="SEE53772.1"/>
    </source>
</evidence>
<gene>
    <name evidence="2" type="ORF">SAMN04488561_1654</name>
</gene>